<evidence type="ECO:0000256" key="4">
    <source>
        <dbReference type="ARBA" id="ARBA00022795"/>
    </source>
</evidence>
<name>A0A1I1HSA7_9GAMM</name>
<dbReference type="Proteomes" id="UP000198862">
    <property type="component" value="Unassembled WGS sequence"/>
</dbReference>
<dbReference type="InterPro" id="IPR003713">
    <property type="entry name" value="FliS"/>
</dbReference>
<keyword evidence="7" id="KW-0969">Cilium</keyword>
<dbReference type="NCBIfam" id="TIGR00208">
    <property type="entry name" value="fliS"/>
    <property type="match status" value="1"/>
</dbReference>
<dbReference type="OrthoDB" id="9792010at2"/>
<keyword evidence="5" id="KW-0143">Chaperone</keyword>
<keyword evidence="4 6" id="KW-1005">Bacterial flagellum biogenesis</keyword>
<dbReference type="PANTHER" id="PTHR34773:SF1">
    <property type="entry name" value="FLAGELLAR SECRETION CHAPERONE FLIS"/>
    <property type="match status" value="1"/>
</dbReference>
<dbReference type="PIRSF" id="PIRSF039090">
    <property type="entry name" value="Flis"/>
    <property type="match status" value="1"/>
</dbReference>
<dbReference type="SUPFAM" id="SSF101116">
    <property type="entry name" value="Flagellar export chaperone FliS"/>
    <property type="match status" value="1"/>
</dbReference>
<organism evidence="7 8">
    <name type="scientific">Pseudoalteromonas denitrificans DSM 6059</name>
    <dbReference type="NCBI Taxonomy" id="1123010"/>
    <lineage>
        <taxon>Bacteria</taxon>
        <taxon>Pseudomonadati</taxon>
        <taxon>Pseudomonadota</taxon>
        <taxon>Gammaproteobacteria</taxon>
        <taxon>Alteromonadales</taxon>
        <taxon>Pseudoalteromonadaceae</taxon>
        <taxon>Pseudoalteromonas</taxon>
    </lineage>
</organism>
<dbReference type="GO" id="GO:0005829">
    <property type="term" value="C:cytosol"/>
    <property type="evidence" value="ECO:0007669"/>
    <property type="project" value="UniProtKB-SubCell"/>
</dbReference>
<evidence type="ECO:0000313" key="7">
    <source>
        <dbReference type="EMBL" id="SFC23870.1"/>
    </source>
</evidence>
<keyword evidence="3 6" id="KW-0963">Cytoplasm</keyword>
<keyword evidence="7" id="KW-0282">Flagellum</keyword>
<dbReference type="AlphaFoldDB" id="A0A1I1HSA7"/>
<dbReference type="PANTHER" id="PTHR34773">
    <property type="entry name" value="FLAGELLAR SECRETION CHAPERONE FLIS"/>
    <property type="match status" value="1"/>
</dbReference>
<evidence type="ECO:0000256" key="1">
    <source>
        <dbReference type="ARBA" id="ARBA00004514"/>
    </source>
</evidence>
<reference evidence="7 8" key="1">
    <citation type="submission" date="2016-10" db="EMBL/GenBank/DDBJ databases">
        <authorList>
            <person name="de Groot N.N."/>
        </authorList>
    </citation>
    <scope>NUCLEOTIDE SEQUENCE [LARGE SCALE GENOMIC DNA]</scope>
    <source>
        <strain evidence="7 8">DSM 6059</strain>
    </source>
</reference>
<evidence type="ECO:0000256" key="6">
    <source>
        <dbReference type="PIRNR" id="PIRNR039090"/>
    </source>
</evidence>
<evidence type="ECO:0000313" key="8">
    <source>
        <dbReference type="Proteomes" id="UP000198862"/>
    </source>
</evidence>
<keyword evidence="8" id="KW-1185">Reference proteome</keyword>
<keyword evidence="7" id="KW-0966">Cell projection</keyword>
<accession>A0A1I1HSA7</accession>
<evidence type="ECO:0000256" key="3">
    <source>
        <dbReference type="ARBA" id="ARBA00022490"/>
    </source>
</evidence>
<dbReference type="STRING" id="1123010.SAMN02745724_01225"/>
<comment type="similarity">
    <text evidence="2 6">Belongs to the FliS family.</text>
</comment>
<comment type="subcellular location">
    <subcellularLocation>
        <location evidence="1 6">Cytoplasm</location>
        <location evidence="1 6">Cytosol</location>
    </subcellularLocation>
</comment>
<evidence type="ECO:0000256" key="2">
    <source>
        <dbReference type="ARBA" id="ARBA00008787"/>
    </source>
</evidence>
<dbReference type="RefSeq" id="WP_091981620.1">
    <property type="nucleotide sequence ID" value="NZ_FOLO01000006.1"/>
</dbReference>
<dbReference type="GO" id="GO:0044780">
    <property type="term" value="P:bacterial-type flagellum assembly"/>
    <property type="evidence" value="ECO:0007669"/>
    <property type="project" value="InterPro"/>
</dbReference>
<evidence type="ECO:0000256" key="5">
    <source>
        <dbReference type="ARBA" id="ARBA00023186"/>
    </source>
</evidence>
<gene>
    <name evidence="7" type="ORF">SAMN02745724_01225</name>
</gene>
<dbReference type="EMBL" id="FOLO01000006">
    <property type="protein sequence ID" value="SFC23870.1"/>
    <property type="molecule type" value="Genomic_DNA"/>
</dbReference>
<dbReference type="CDD" id="cd16098">
    <property type="entry name" value="FliS"/>
    <property type="match status" value="1"/>
</dbReference>
<proteinExistence type="inferred from homology"/>
<sequence length="136" mass="14982">MAHVSINKYRQVSINNVQDMAPYEQVKLILVNIVGKLAAVKGCIERKDIEKKGLYISNCISLIGALQTALNMDEGGEISENLASLYEYCQFKLVNANVENDVEGIIEVSNIIKNIKEGWDAIPQDVRQSAQQAATG</sequence>
<protein>
    <recommendedName>
        <fullName evidence="6">Flagellar secretion chaperone FliS</fullName>
    </recommendedName>
</protein>
<dbReference type="Pfam" id="PF02561">
    <property type="entry name" value="FliS"/>
    <property type="match status" value="1"/>
</dbReference>
<dbReference type="InterPro" id="IPR036584">
    <property type="entry name" value="FliS_sf"/>
</dbReference>
<dbReference type="GO" id="GO:0071973">
    <property type="term" value="P:bacterial-type flagellum-dependent cell motility"/>
    <property type="evidence" value="ECO:0007669"/>
    <property type="project" value="TreeGrafter"/>
</dbReference>
<dbReference type="Gene3D" id="1.20.120.340">
    <property type="entry name" value="Flagellar protein FliS"/>
    <property type="match status" value="1"/>
</dbReference>